<name>A0A1I4C8Q9_9HYPH</name>
<gene>
    <name evidence="2" type="ORF">SAMN04488518_1096</name>
    <name evidence="3" type="ORF">SAMN04488518_12717</name>
</gene>
<proteinExistence type="predicted"/>
<protein>
    <submittedName>
        <fullName evidence="2">Glycine zipper</fullName>
    </submittedName>
</protein>
<reference evidence="2 4" key="1">
    <citation type="submission" date="2016-10" db="EMBL/GenBank/DDBJ databases">
        <authorList>
            <person name="Varghese N."/>
            <person name="Submissions S."/>
        </authorList>
    </citation>
    <scope>NUCLEOTIDE SEQUENCE [LARGE SCALE GENOMIC DNA]</scope>
    <source>
        <strain evidence="2 4">DSM 16392</strain>
    </source>
</reference>
<dbReference type="EMBL" id="FOSK01000027">
    <property type="protein sequence ID" value="SFL24625.1"/>
    <property type="molecule type" value="Genomic_DNA"/>
</dbReference>
<feature type="domain" description="Glycine zipper" evidence="1">
    <location>
        <begin position="32"/>
        <end position="73"/>
    </location>
</feature>
<dbReference type="InterPro" id="IPR039567">
    <property type="entry name" value="Gly-zipper"/>
</dbReference>
<evidence type="ECO:0000313" key="3">
    <source>
        <dbReference type="EMBL" id="SFL24625.1"/>
    </source>
</evidence>
<comment type="caution">
    <text evidence="2">The sequence shown here is derived from an EMBL/GenBank/DDBJ whole genome shotgun (WGS) entry which is preliminary data.</text>
</comment>
<accession>A0A1I4C8Q9</accession>
<evidence type="ECO:0000313" key="2">
    <source>
        <dbReference type="EMBL" id="SFK77143.1"/>
    </source>
</evidence>
<dbReference type="Pfam" id="PF13488">
    <property type="entry name" value="Gly-zipper_Omp"/>
    <property type="match status" value="1"/>
</dbReference>
<dbReference type="Proteomes" id="UP000199598">
    <property type="component" value="Unassembled WGS sequence"/>
</dbReference>
<sequence length="91" mass="9116">MGRIVRKIIILTATLLTLSACSEYNRTDRVLVGGGLGAATGAAIGAATGDVGAAFAGAGIGAVAGGLIGAATTPRRCVGYDTYGRPYYYRC</sequence>
<dbReference type="EMBL" id="FOSK01000009">
    <property type="protein sequence ID" value="SFK77143.1"/>
    <property type="molecule type" value="Genomic_DNA"/>
</dbReference>
<keyword evidence="4" id="KW-1185">Reference proteome</keyword>
<organism evidence="2 4">
    <name type="scientific">Pseudovibrio ascidiaceicola</name>
    <dbReference type="NCBI Taxonomy" id="285279"/>
    <lineage>
        <taxon>Bacteria</taxon>
        <taxon>Pseudomonadati</taxon>
        <taxon>Pseudomonadota</taxon>
        <taxon>Alphaproteobacteria</taxon>
        <taxon>Hyphomicrobiales</taxon>
        <taxon>Stappiaceae</taxon>
        <taxon>Pseudovibrio</taxon>
    </lineage>
</organism>
<dbReference type="PROSITE" id="PS51257">
    <property type="entry name" value="PROKAR_LIPOPROTEIN"/>
    <property type="match status" value="1"/>
</dbReference>
<evidence type="ECO:0000313" key="4">
    <source>
        <dbReference type="Proteomes" id="UP000199598"/>
    </source>
</evidence>
<evidence type="ECO:0000259" key="1">
    <source>
        <dbReference type="Pfam" id="PF13488"/>
    </source>
</evidence>